<dbReference type="PIRSF" id="PIRSF037488">
    <property type="entry name" value="Mt_Rho_GTPase"/>
    <property type="match status" value="1"/>
</dbReference>
<dbReference type="GeneTree" id="ENSGT00940000158109"/>
<evidence type="ECO:0000256" key="7">
    <source>
        <dbReference type="ARBA" id="ARBA00022741"/>
    </source>
</evidence>
<evidence type="ECO:0000256" key="1">
    <source>
        <dbReference type="ARBA" id="ARBA00004200"/>
    </source>
</evidence>
<dbReference type="PROSITE" id="PS51419">
    <property type="entry name" value="RAB"/>
    <property type="match status" value="1"/>
</dbReference>
<dbReference type="GO" id="GO:0007005">
    <property type="term" value="P:mitochondrion organization"/>
    <property type="evidence" value="ECO:0007669"/>
    <property type="project" value="InterPro"/>
</dbReference>
<dbReference type="PROSITE" id="PS51423">
    <property type="entry name" value="MIRO"/>
    <property type="match status" value="2"/>
</dbReference>
<evidence type="ECO:0000256" key="17">
    <source>
        <dbReference type="ARBA" id="ARBA00049117"/>
    </source>
</evidence>
<reference evidence="23" key="2">
    <citation type="submission" date="2025-08" db="UniProtKB">
        <authorList>
            <consortium name="Ensembl"/>
        </authorList>
    </citation>
    <scope>IDENTIFICATION</scope>
</reference>
<feature type="domain" description="Miro" evidence="22">
    <location>
        <begin position="416"/>
        <end position="573"/>
    </location>
</feature>
<keyword evidence="8 19" id="KW-1000">Mitochondrion outer membrane</keyword>
<dbReference type="PRINTS" id="PR00449">
    <property type="entry name" value="RASTRNSFRMNG"/>
</dbReference>
<dbReference type="Pfam" id="PF08355">
    <property type="entry name" value="EF_assoc_1"/>
    <property type="match status" value="1"/>
</dbReference>
<keyword evidence="12 19" id="KW-0496">Mitochondrion</keyword>
<feature type="transmembrane region" description="Helical" evidence="20">
    <location>
        <begin position="602"/>
        <end position="624"/>
    </location>
</feature>
<reference evidence="23" key="3">
    <citation type="submission" date="2025-09" db="UniProtKB">
        <authorList>
            <consortium name="Ensembl"/>
        </authorList>
    </citation>
    <scope>IDENTIFICATION</scope>
</reference>
<evidence type="ECO:0000256" key="9">
    <source>
        <dbReference type="ARBA" id="ARBA00022801"/>
    </source>
</evidence>
<evidence type="ECO:0000256" key="4">
    <source>
        <dbReference type="ARBA" id="ARBA00022692"/>
    </source>
</evidence>
<organism evidence="23 24">
    <name type="scientific">Lates calcarifer</name>
    <name type="common">Barramundi</name>
    <name type="synonym">Holocentrus calcarifer</name>
    <dbReference type="NCBI Taxonomy" id="8187"/>
    <lineage>
        <taxon>Eukaryota</taxon>
        <taxon>Metazoa</taxon>
        <taxon>Chordata</taxon>
        <taxon>Craniata</taxon>
        <taxon>Vertebrata</taxon>
        <taxon>Euteleostomi</taxon>
        <taxon>Actinopterygii</taxon>
        <taxon>Neopterygii</taxon>
        <taxon>Teleostei</taxon>
        <taxon>Neoteleostei</taxon>
        <taxon>Acanthomorphata</taxon>
        <taxon>Carangaria</taxon>
        <taxon>Carangaria incertae sedis</taxon>
        <taxon>Centropomidae</taxon>
        <taxon>Lates</taxon>
    </lineage>
</organism>
<dbReference type="GO" id="GO:0005741">
    <property type="term" value="C:mitochondrial outer membrane"/>
    <property type="evidence" value="ECO:0007669"/>
    <property type="project" value="UniProtKB-SubCell"/>
</dbReference>
<dbReference type="SUPFAM" id="SSF52540">
    <property type="entry name" value="P-loop containing nucleoside triphosphate hydrolases"/>
    <property type="match status" value="2"/>
</dbReference>
<dbReference type="InterPro" id="IPR021181">
    <property type="entry name" value="Miro"/>
</dbReference>
<evidence type="ECO:0000259" key="21">
    <source>
        <dbReference type="PROSITE" id="PS50222"/>
    </source>
</evidence>
<evidence type="ECO:0000256" key="3">
    <source>
        <dbReference type="ARBA" id="ARBA00011738"/>
    </source>
</evidence>
<dbReference type="PROSITE" id="PS50222">
    <property type="entry name" value="EF_HAND_2"/>
    <property type="match status" value="1"/>
</dbReference>
<dbReference type="PROSITE" id="PS00018">
    <property type="entry name" value="EF_HAND_1"/>
    <property type="match status" value="1"/>
</dbReference>
<protein>
    <recommendedName>
        <fullName evidence="19">Mitochondrial Rho GTPase</fullName>
        <ecNumber evidence="19">3.6.5.-</ecNumber>
    </recommendedName>
</protein>
<sequence>MKQDVRILLLGEPKVGKTSLIMSLVGEEFPEEVPPRAEEITIPADVTPEKVPTHIVDYSEKEQSDDILRDEIVKANVVCVVYDVTNEETIDKIKTKWIPLVNGDAEKGNKVPIILVGNKSDLRCGSSMETILPIMNQFSEIETCVECSAKNLKNISELFYYAQKAVLHPTAPLYDPEDKQLKPLCVRALSRVFYISDQDNDRILSDAELNRFQKSCFGNPLAPQALEDVKTVVWKNTSDGVQDNGLTLNGFLFLNTLFIQRGRHETTWTILRKFGYDDNLELTDDYLYPELRVPVGCTTELNHLGHQFLQQLFDKYDEDKDSALSPAELRNLFCVCPYMPWGAEVYMTVSTTDEGYISNHGYLCQWTLSAYLDIHRCLEHLGYLGYPILTEQESQTAAVTVTREKEVDLEKRQTQRSVFLCKVIGPRGTGKTAFLQAFVGRNITVCAFSPYAINTVQVSNQEKYLILNEVDVEAEFLKASDASCDVACLMYDTSDPHSFDYCASIYKQHYMESNIPCVLVASKVDLPEVKQLHGMTPAEFCYKHRLPPPLPFSSLFLDSTILTFVMLMVLSLDFCLTVSDFFFSFSPISRHLNGSDMSNTSFWLRVALGSAVVAVLGFAIYRAVARLK</sequence>
<dbReference type="SUPFAM" id="SSF47473">
    <property type="entry name" value="EF-hand"/>
    <property type="match status" value="1"/>
</dbReference>
<keyword evidence="6" id="KW-0677">Repeat</keyword>
<dbReference type="FunFam" id="1.10.238.10:FF:000011">
    <property type="entry name" value="Mitochondrial Rho GTPase"/>
    <property type="match status" value="1"/>
</dbReference>
<dbReference type="GO" id="GO:0005525">
    <property type="term" value="F:GTP binding"/>
    <property type="evidence" value="ECO:0007669"/>
    <property type="project" value="UniProtKB-KW"/>
</dbReference>
<dbReference type="FunFam" id="3.40.50.300:FF:000170">
    <property type="entry name" value="Mitochondrial Rho GTPase"/>
    <property type="match status" value="1"/>
</dbReference>
<dbReference type="CDD" id="cd01893">
    <property type="entry name" value="Miro1"/>
    <property type="match status" value="1"/>
</dbReference>
<keyword evidence="5" id="KW-0479">Metal-binding</keyword>
<comment type="catalytic activity">
    <reaction evidence="17">
        <text>GTP + H2O = GDP + phosphate + H(+)</text>
        <dbReference type="Rhea" id="RHEA:19669"/>
        <dbReference type="ChEBI" id="CHEBI:15377"/>
        <dbReference type="ChEBI" id="CHEBI:15378"/>
        <dbReference type="ChEBI" id="CHEBI:37565"/>
        <dbReference type="ChEBI" id="CHEBI:43474"/>
        <dbReference type="ChEBI" id="CHEBI:58189"/>
    </reaction>
    <physiologicalReaction direction="left-to-right" evidence="17">
        <dbReference type="Rhea" id="RHEA:19670"/>
    </physiologicalReaction>
</comment>
<keyword evidence="10 19" id="KW-0106">Calcium</keyword>
<evidence type="ECO:0000256" key="14">
    <source>
        <dbReference type="ARBA" id="ARBA00023136"/>
    </source>
</evidence>
<evidence type="ECO:0000256" key="5">
    <source>
        <dbReference type="ARBA" id="ARBA00022723"/>
    </source>
</evidence>
<feature type="transmembrane region" description="Helical" evidence="20">
    <location>
        <begin position="555"/>
        <end position="582"/>
    </location>
</feature>
<dbReference type="SMART" id="SM00174">
    <property type="entry name" value="RHO"/>
    <property type="match status" value="1"/>
</dbReference>
<comment type="subunit">
    <text evidence="3">Homodimer.</text>
</comment>
<evidence type="ECO:0000256" key="20">
    <source>
        <dbReference type="SAM" id="Phobius"/>
    </source>
</evidence>
<dbReference type="GO" id="GO:0003924">
    <property type="term" value="F:GTPase activity"/>
    <property type="evidence" value="ECO:0007669"/>
    <property type="project" value="InterPro"/>
</dbReference>
<accession>A0A4W6G343</accession>
<dbReference type="InterPro" id="IPR005225">
    <property type="entry name" value="Small_GTP-bd"/>
</dbReference>
<evidence type="ECO:0000256" key="6">
    <source>
        <dbReference type="ARBA" id="ARBA00022737"/>
    </source>
</evidence>
<dbReference type="InterPro" id="IPR020860">
    <property type="entry name" value="MIRO_dom"/>
</dbReference>
<dbReference type="InterPro" id="IPR001806">
    <property type="entry name" value="Small_GTPase"/>
</dbReference>
<dbReference type="InterPro" id="IPR002048">
    <property type="entry name" value="EF_hand_dom"/>
</dbReference>
<dbReference type="InterPro" id="IPR027417">
    <property type="entry name" value="P-loop_NTPase"/>
</dbReference>
<feature type="domain" description="Miro" evidence="22">
    <location>
        <begin position="2"/>
        <end position="168"/>
    </location>
</feature>
<evidence type="ECO:0000256" key="11">
    <source>
        <dbReference type="ARBA" id="ARBA00022989"/>
    </source>
</evidence>
<evidence type="ECO:0000256" key="18">
    <source>
        <dbReference type="ARBA" id="ARBA00093331"/>
    </source>
</evidence>
<dbReference type="SMART" id="SM00175">
    <property type="entry name" value="RAB"/>
    <property type="match status" value="1"/>
</dbReference>
<dbReference type="CDD" id="cd01892">
    <property type="entry name" value="Miro2"/>
    <property type="match status" value="1"/>
</dbReference>
<dbReference type="FunFam" id="3.40.50.300:FF:000553">
    <property type="entry name" value="Mitochondrial Rho GTPase"/>
    <property type="match status" value="1"/>
</dbReference>
<dbReference type="InterPro" id="IPR052266">
    <property type="entry name" value="Miro-EF-hand_domain"/>
</dbReference>
<dbReference type="Gene3D" id="1.10.238.10">
    <property type="entry name" value="EF-hand"/>
    <property type="match status" value="2"/>
</dbReference>
<comment type="catalytic activity">
    <reaction evidence="15">
        <text>UTP + H2O = UDP + phosphate + H(+)</text>
        <dbReference type="Rhea" id="RHEA:64900"/>
        <dbReference type="ChEBI" id="CHEBI:15377"/>
        <dbReference type="ChEBI" id="CHEBI:15378"/>
        <dbReference type="ChEBI" id="CHEBI:43474"/>
        <dbReference type="ChEBI" id="CHEBI:46398"/>
        <dbReference type="ChEBI" id="CHEBI:58223"/>
    </reaction>
    <physiologicalReaction direction="left-to-right" evidence="15">
        <dbReference type="Rhea" id="RHEA:64901"/>
    </physiologicalReaction>
</comment>
<gene>
    <name evidence="23" type="primary">RHOT2</name>
    <name evidence="23" type="synonym">rhot2</name>
</gene>
<keyword evidence="7 19" id="KW-0547">Nucleotide-binding</keyword>
<evidence type="ECO:0000313" key="23">
    <source>
        <dbReference type="Ensembl" id="ENSLCAP00010057226.1"/>
    </source>
</evidence>
<dbReference type="GO" id="GO:0005509">
    <property type="term" value="F:calcium ion binding"/>
    <property type="evidence" value="ECO:0007669"/>
    <property type="project" value="InterPro"/>
</dbReference>
<evidence type="ECO:0000256" key="16">
    <source>
        <dbReference type="ARBA" id="ARBA00048778"/>
    </source>
</evidence>
<evidence type="ECO:0000256" key="2">
    <source>
        <dbReference type="ARBA" id="ARBA00007981"/>
    </source>
</evidence>
<evidence type="ECO:0000313" key="24">
    <source>
        <dbReference type="Proteomes" id="UP000314980"/>
    </source>
</evidence>
<dbReference type="PANTHER" id="PTHR46819:SF1">
    <property type="entry name" value="EF-HAND CALCIUM-BINDING DOMAIN-CONTAINING PROTEIN 7"/>
    <property type="match status" value="1"/>
</dbReference>
<dbReference type="InParanoid" id="A0A4W6G343"/>
<dbReference type="Pfam" id="PF00071">
    <property type="entry name" value="Ras"/>
    <property type="match status" value="2"/>
</dbReference>
<comment type="similarity">
    <text evidence="2 19">Belongs to the mitochondrial Rho GTPase family.</text>
</comment>
<dbReference type="Pfam" id="PF08356">
    <property type="entry name" value="EF_assoc_2"/>
    <property type="match status" value="1"/>
</dbReference>
<keyword evidence="13 19" id="KW-0342">GTP-binding</keyword>
<name>A0A4W6G343_LATCA</name>
<dbReference type="Gene3D" id="3.40.50.300">
    <property type="entry name" value="P-loop containing nucleotide triphosphate hydrolases"/>
    <property type="match status" value="2"/>
</dbReference>
<dbReference type="Ensembl" id="ENSLCAT00010058779.1">
    <property type="protein sequence ID" value="ENSLCAP00010057226.1"/>
    <property type="gene ID" value="ENSLCAG00010026687.1"/>
</dbReference>
<dbReference type="InterPro" id="IPR018247">
    <property type="entry name" value="EF_Hand_1_Ca_BS"/>
</dbReference>
<evidence type="ECO:0000256" key="10">
    <source>
        <dbReference type="ARBA" id="ARBA00022837"/>
    </source>
</evidence>
<evidence type="ECO:0000256" key="8">
    <source>
        <dbReference type="ARBA" id="ARBA00022787"/>
    </source>
</evidence>
<dbReference type="EC" id="3.6.5.-" evidence="19"/>
<dbReference type="FunCoup" id="A0A4W6G343">
    <property type="interactions" value="1969"/>
</dbReference>
<dbReference type="InterPro" id="IPR013567">
    <property type="entry name" value="EF_hand_assoc_2"/>
</dbReference>
<comment type="catalytic activity">
    <reaction evidence="16">
        <text>ATP + H2O = ADP + phosphate + H(+)</text>
        <dbReference type="Rhea" id="RHEA:13065"/>
        <dbReference type="ChEBI" id="CHEBI:15377"/>
        <dbReference type="ChEBI" id="CHEBI:15378"/>
        <dbReference type="ChEBI" id="CHEBI:30616"/>
        <dbReference type="ChEBI" id="CHEBI:43474"/>
        <dbReference type="ChEBI" id="CHEBI:456216"/>
    </reaction>
    <physiologicalReaction direction="left-to-right" evidence="16">
        <dbReference type="Rhea" id="RHEA:13066"/>
    </physiologicalReaction>
</comment>
<evidence type="ECO:0000256" key="15">
    <source>
        <dbReference type="ARBA" id="ARBA00047358"/>
    </source>
</evidence>
<keyword evidence="14 19" id="KW-0472">Membrane</keyword>
<dbReference type="PANTHER" id="PTHR46819">
    <property type="entry name" value="EF-HAND CALCIUM-BINDING DOMAIN-CONTAINING PROTEIN 7"/>
    <property type="match status" value="1"/>
</dbReference>
<evidence type="ECO:0000256" key="13">
    <source>
        <dbReference type="ARBA" id="ARBA00023134"/>
    </source>
</evidence>
<dbReference type="InterPro" id="IPR011992">
    <property type="entry name" value="EF-hand-dom_pair"/>
</dbReference>
<feature type="domain" description="EF-hand" evidence="21">
    <location>
        <begin position="304"/>
        <end position="339"/>
    </location>
</feature>
<dbReference type="AlphaFoldDB" id="A0A4W6G343"/>
<dbReference type="NCBIfam" id="TIGR00231">
    <property type="entry name" value="small_GTP"/>
    <property type="match status" value="1"/>
</dbReference>
<comment type="subcellular location">
    <subcellularLocation>
        <location evidence="1 19">Mitochondrion outer membrane</location>
        <topology evidence="1 19">Single-pass type IV membrane protein</topology>
    </subcellularLocation>
</comment>
<keyword evidence="4 20" id="KW-0812">Transmembrane</keyword>
<dbReference type="STRING" id="8187.ENSLCAP00010057226"/>
<dbReference type="FunFam" id="1.10.238.10:FF:000021">
    <property type="entry name" value="Mitochondrial Rho GTPase"/>
    <property type="match status" value="1"/>
</dbReference>
<keyword evidence="9 19" id="KW-0378">Hydrolase</keyword>
<keyword evidence="24" id="KW-1185">Reference proteome</keyword>
<comment type="function">
    <text evidence="18 19">Atypical mitochondrial nucleoside-triphosphatase (NTPase) involved in mitochondrial trafficking. Probably involved in control of anterograde transport of mitochondria and their subcellular distribution. Can hydrolyze GTP, ATP and UTP.</text>
</comment>
<proteinExistence type="inferred from homology"/>
<dbReference type="SMART" id="SM00173">
    <property type="entry name" value="RAS"/>
    <property type="match status" value="1"/>
</dbReference>
<dbReference type="Proteomes" id="UP000314980">
    <property type="component" value="Unassembled WGS sequence"/>
</dbReference>
<reference evidence="24" key="1">
    <citation type="submission" date="2015-09" db="EMBL/GenBank/DDBJ databases">
        <authorList>
            <person name="Sai Rama Sridatta P."/>
        </authorList>
    </citation>
    <scope>NUCLEOTIDE SEQUENCE [LARGE SCALE GENOMIC DNA]</scope>
</reference>
<dbReference type="GO" id="GO:0016887">
    <property type="term" value="F:ATP hydrolysis activity"/>
    <property type="evidence" value="ECO:0007669"/>
    <property type="project" value="RHEA"/>
</dbReference>
<keyword evidence="11 20" id="KW-1133">Transmembrane helix</keyword>
<evidence type="ECO:0000256" key="12">
    <source>
        <dbReference type="ARBA" id="ARBA00023128"/>
    </source>
</evidence>
<evidence type="ECO:0000256" key="19">
    <source>
        <dbReference type="PIRNR" id="PIRNR037488"/>
    </source>
</evidence>
<dbReference type="InterPro" id="IPR013566">
    <property type="entry name" value="EF_hand_assoc_1"/>
</dbReference>
<evidence type="ECO:0000259" key="22">
    <source>
        <dbReference type="PROSITE" id="PS51423"/>
    </source>
</evidence>